<dbReference type="Proteomes" id="UP001149079">
    <property type="component" value="Unassembled WGS sequence"/>
</dbReference>
<reference evidence="1" key="2">
    <citation type="journal article" date="2023" name="IMA Fungus">
        <title>Comparative genomic study of the Penicillium genus elucidates a diverse pangenome and 15 lateral gene transfer events.</title>
        <authorList>
            <person name="Petersen C."/>
            <person name="Sorensen T."/>
            <person name="Nielsen M.R."/>
            <person name="Sondergaard T.E."/>
            <person name="Sorensen J.L."/>
            <person name="Fitzpatrick D.A."/>
            <person name="Frisvad J.C."/>
            <person name="Nielsen K.L."/>
        </authorList>
    </citation>
    <scope>NUCLEOTIDE SEQUENCE</scope>
    <source>
        <strain evidence="1">IBT 22155</strain>
    </source>
</reference>
<proteinExistence type="predicted"/>
<dbReference type="AlphaFoldDB" id="A0A9W9GTN8"/>
<reference evidence="1" key="1">
    <citation type="submission" date="2022-11" db="EMBL/GenBank/DDBJ databases">
        <authorList>
            <person name="Petersen C."/>
        </authorList>
    </citation>
    <scope>NUCLEOTIDE SEQUENCE</scope>
    <source>
        <strain evidence="1">IBT 22155</strain>
    </source>
</reference>
<sequence>MPRTIPPICPAYRSQCQHIVTNNPVNASIVVAASDVVANNPVNANVIVASNVFGTNNVHIDFRKTDVRNPDINVNELEF</sequence>
<evidence type="ECO:0000313" key="1">
    <source>
        <dbReference type="EMBL" id="KAJ5129884.1"/>
    </source>
</evidence>
<dbReference type="RefSeq" id="XP_056520263.1">
    <property type="nucleotide sequence ID" value="XM_056666667.1"/>
</dbReference>
<dbReference type="EMBL" id="JAPQKL010000005">
    <property type="protein sequence ID" value="KAJ5129884.1"/>
    <property type="molecule type" value="Genomic_DNA"/>
</dbReference>
<keyword evidence="2" id="KW-1185">Reference proteome</keyword>
<protein>
    <submittedName>
        <fullName evidence="1">Uncharacterized protein</fullName>
    </submittedName>
</protein>
<evidence type="ECO:0000313" key="2">
    <source>
        <dbReference type="Proteomes" id="UP001149079"/>
    </source>
</evidence>
<comment type="caution">
    <text evidence="1">The sequence shown here is derived from an EMBL/GenBank/DDBJ whole genome shotgun (WGS) entry which is preliminary data.</text>
</comment>
<organism evidence="1 2">
    <name type="scientific">Penicillium bovifimosum</name>
    <dbReference type="NCBI Taxonomy" id="126998"/>
    <lineage>
        <taxon>Eukaryota</taxon>
        <taxon>Fungi</taxon>
        <taxon>Dikarya</taxon>
        <taxon>Ascomycota</taxon>
        <taxon>Pezizomycotina</taxon>
        <taxon>Eurotiomycetes</taxon>
        <taxon>Eurotiomycetidae</taxon>
        <taxon>Eurotiales</taxon>
        <taxon>Aspergillaceae</taxon>
        <taxon>Penicillium</taxon>
    </lineage>
</organism>
<dbReference type="GeneID" id="81405837"/>
<accession>A0A9W9GTN8</accession>
<name>A0A9W9GTN8_9EURO</name>
<gene>
    <name evidence="1" type="ORF">N7515_005923</name>
</gene>